<protein>
    <submittedName>
        <fullName evidence="1">Uncharacterized protein</fullName>
    </submittedName>
</protein>
<dbReference type="InterPro" id="IPR036397">
    <property type="entry name" value="RNaseH_sf"/>
</dbReference>
<reference evidence="1 2" key="1">
    <citation type="submission" date="2022-01" db="EMBL/GenBank/DDBJ databases">
        <title>A chromosomal length assembly of Cordylochernes scorpioides.</title>
        <authorList>
            <person name="Zeh D."/>
            <person name="Zeh J."/>
        </authorList>
    </citation>
    <scope>NUCLEOTIDE SEQUENCE [LARGE SCALE GENOMIC DNA]</scope>
    <source>
        <strain evidence="1">IN4F17</strain>
        <tissue evidence="1">Whole Body</tissue>
    </source>
</reference>
<organism evidence="1 2">
    <name type="scientific">Cordylochernes scorpioides</name>
    <dbReference type="NCBI Taxonomy" id="51811"/>
    <lineage>
        <taxon>Eukaryota</taxon>
        <taxon>Metazoa</taxon>
        <taxon>Ecdysozoa</taxon>
        <taxon>Arthropoda</taxon>
        <taxon>Chelicerata</taxon>
        <taxon>Arachnida</taxon>
        <taxon>Pseudoscorpiones</taxon>
        <taxon>Cheliferoidea</taxon>
        <taxon>Chernetidae</taxon>
        <taxon>Cordylochernes</taxon>
    </lineage>
</organism>
<dbReference type="Gene3D" id="3.30.420.10">
    <property type="entry name" value="Ribonuclease H-like superfamily/Ribonuclease H"/>
    <property type="match status" value="1"/>
</dbReference>
<dbReference type="Proteomes" id="UP001235939">
    <property type="component" value="Chromosome 19"/>
</dbReference>
<accession>A0ABY6LJL3</accession>
<evidence type="ECO:0000313" key="2">
    <source>
        <dbReference type="Proteomes" id="UP001235939"/>
    </source>
</evidence>
<evidence type="ECO:0000313" key="1">
    <source>
        <dbReference type="EMBL" id="UYV81039.1"/>
    </source>
</evidence>
<gene>
    <name evidence="1" type="ORF">LAZ67_19002595</name>
</gene>
<sequence>MRIGPEKFRHLRIVFNVGLGQAIEDPVIAWRRTIAVGKNTWLIFFITVNISNLNVGRLPKLTKFQETQPHHIRPFIIGRMNLNMTENQHKMNHVQDWPIDLTTFQKWYQKSILHRYGRSTSEDIWVSRLLRSTKNANGQTFLSSVYRLISLNSLEFQRRFVTQSKQWTCLGKKASKKAKTDALARHLLSKFKTILKASNVTAAKLLELGFQLVPHIPYFSDLAPCDIFYFPNLKQWLGGRKFSSFFAWLFSVGLHPEAVKLTSVAKATIYKYHLGLEVGNTSHHIDLPTLWERTLAVHR</sequence>
<proteinExistence type="predicted"/>
<dbReference type="EMBL" id="CP092881">
    <property type="protein sequence ID" value="UYV81039.1"/>
    <property type="molecule type" value="Genomic_DNA"/>
</dbReference>
<keyword evidence="2" id="KW-1185">Reference proteome</keyword>
<name>A0ABY6LJL3_9ARAC</name>